<comment type="caution">
    <text evidence="2">The sequence shown here is derived from an EMBL/GenBank/DDBJ whole genome shotgun (WGS) entry which is preliminary data.</text>
</comment>
<feature type="compositionally biased region" description="Acidic residues" evidence="1">
    <location>
        <begin position="1"/>
        <end position="11"/>
    </location>
</feature>
<dbReference type="Proteomes" id="UP001189429">
    <property type="component" value="Unassembled WGS sequence"/>
</dbReference>
<accession>A0ABN9WTR0</accession>
<evidence type="ECO:0000256" key="1">
    <source>
        <dbReference type="SAM" id="MobiDB-lite"/>
    </source>
</evidence>
<keyword evidence="3" id="KW-1185">Reference proteome</keyword>
<evidence type="ECO:0000313" key="3">
    <source>
        <dbReference type="Proteomes" id="UP001189429"/>
    </source>
</evidence>
<evidence type="ECO:0000313" key="2">
    <source>
        <dbReference type="EMBL" id="CAK0890190.1"/>
    </source>
</evidence>
<feature type="compositionally biased region" description="Low complexity" evidence="1">
    <location>
        <begin position="19"/>
        <end position="36"/>
    </location>
</feature>
<dbReference type="EMBL" id="CAUYUJ010019315">
    <property type="protein sequence ID" value="CAK0890190.1"/>
    <property type="molecule type" value="Genomic_DNA"/>
</dbReference>
<organism evidence="2 3">
    <name type="scientific">Prorocentrum cordatum</name>
    <dbReference type="NCBI Taxonomy" id="2364126"/>
    <lineage>
        <taxon>Eukaryota</taxon>
        <taxon>Sar</taxon>
        <taxon>Alveolata</taxon>
        <taxon>Dinophyceae</taxon>
        <taxon>Prorocentrales</taxon>
        <taxon>Prorocentraceae</taxon>
        <taxon>Prorocentrum</taxon>
    </lineage>
</organism>
<proteinExistence type="predicted"/>
<reference evidence="2" key="1">
    <citation type="submission" date="2023-10" db="EMBL/GenBank/DDBJ databases">
        <authorList>
            <person name="Chen Y."/>
            <person name="Shah S."/>
            <person name="Dougan E. K."/>
            <person name="Thang M."/>
            <person name="Chan C."/>
        </authorList>
    </citation>
    <scope>NUCLEOTIDE SEQUENCE [LARGE SCALE GENOMIC DNA]</scope>
</reference>
<gene>
    <name evidence="2" type="ORF">PCOR1329_LOCUS70487</name>
</gene>
<sequence>MRGWSDDEDEASDPRPRHAVAAASGSGAGRSMRGRGFLPSSDQEAGEAPDTPALRCALRGDYEKYTIDPEDTWRPQRKPYVELQDGWEFSNAWSLRPEDGPERLPRDPGPLVGVACWRVDHAEAQAFQVAFASSSREARGWLEGRGGRGEEPCVLELRPCCAGRRWDFRFARASALQAAGWRPLPWAEPRRTSFWAATFPAEGGRRYLCAGVGAFPERRFFAARVAAEPQVVGFGARGALAAFHVRDIVVFGRGSLLGSPFAGRDHFVEAPAAGCREALSALEEAGLREAVLGAVPLAPAGDEGADANAGCLLVCRSPGRAAAVAGALGRGARALVSSQWTWPPEDLDDSAAGPEAAKRFADGAAELWRSLRAGTVRELALFGELLARQTRHCEGTRLARGAALRLILGGLSGPASAPQPPRAGA</sequence>
<protein>
    <submittedName>
        <fullName evidence="2">Uncharacterized protein</fullName>
    </submittedName>
</protein>
<feature type="region of interest" description="Disordered" evidence="1">
    <location>
        <begin position="1"/>
        <end position="55"/>
    </location>
</feature>
<name>A0ABN9WTR0_9DINO</name>